<dbReference type="AlphaFoldDB" id="A0A0D2JC83"/>
<evidence type="ECO:0000313" key="5">
    <source>
        <dbReference type="EMBL" id="KIX15754.1"/>
    </source>
</evidence>
<feature type="domain" description="Plastocyanin-like" evidence="4">
    <location>
        <begin position="35"/>
        <end position="145"/>
    </location>
</feature>
<organism evidence="5 6">
    <name type="scientific">Dethiosulfatarculus sandiegensis</name>
    <dbReference type="NCBI Taxonomy" id="1429043"/>
    <lineage>
        <taxon>Bacteria</taxon>
        <taxon>Pseudomonadati</taxon>
        <taxon>Thermodesulfobacteriota</taxon>
        <taxon>Desulfarculia</taxon>
        <taxon>Desulfarculales</taxon>
        <taxon>Desulfarculaceae</taxon>
        <taxon>Dethiosulfatarculus</taxon>
    </lineage>
</organism>
<proteinExistence type="predicted"/>
<evidence type="ECO:0000256" key="3">
    <source>
        <dbReference type="ARBA" id="ARBA00023008"/>
    </source>
</evidence>
<dbReference type="InterPro" id="IPR045087">
    <property type="entry name" value="Cu-oxidase_fam"/>
</dbReference>
<dbReference type="InterPro" id="IPR011707">
    <property type="entry name" value="Cu-oxidase-like_N"/>
</dbReference>
<dbReference type="Gene3D" id="2.60.40.420">
    <property type="entry name" value="Cupredoxins - blue copper proteins"/>
    <property type="match status" value="2"/>
</dbReference>
<evidence type="ECO:0000313" key="6">
    <source>
        <dbReference type="Proteomes" id="UP000032233"/>
    </source>
</evidence>
<dbReference type="InterPro" id="IPR008972">
    <property type="entry name" value="Cupredoxin"/>
</dbReference>
<dbReference type="PANTHER" id="PTHR11709:SF394">
    <property type="entry name" value="FI03373P-RELATED"/>
    <property type="match status" value="1"/>
</dbReference>
<dbReference type="InterPro" id="IPR034284">
    <property type="entry name" value="CuRO_1_CopA"/>
</dbReference>
<dbReference type="EMBL" id="AZAC01000002">
    <property type="protein sequence ID" value="KIX15754.1"/>
    <property type="molecule type" value="Genomic_DNA"/>
</dbReference>
<accession>A0A0D2JC83</accession>
<evidence type="ECO:0000259" key="4">
    <source>
        <dbReference type="Pfam" id="PF07732"/>
    </source>
</evidence>
<keyword evidence="3" id="KW-0186">Copper</keyword>
<keyword evidence="6" id="KW-1185">Reference proteome</keyword>
<evidence type="ECO:0000256" key="2">
    <source>
        <dbReference type="ARBA" id="ARBA00023002"/>
    </source>
</evidence>
<dbReference type="GO" id="GO:0016491">
    <property type="term" value="F:oxidoreductase activity"/>
    <property type="evidence" value="ECO:0007669"/>
    <property type="project" value="UniProtKB-KW"/>
</dbReference>
<protein>
    <recommendedName>
        <fullName evidence="4">Plastocyanin-like domain-containing protein</fullName>
    </recommendedName>
</protein>
<reference evidence="5 6" key="1">
    <citation type="submission" date="2013-11" db="EMBL/GenBank/DDBJ databases">
        <title>Metagenomic analysis of a methanogenic consortium involved in long chain n-alkane degradation.</title>
        <authorList>
            <person name="Davidova I.A."/>
            <person name="Callaghan A.V."/>
            <person name="Wawrik B."/>
            <person name="Pruitt S."/>
            <person name="Marks C."/>
            <person name="Duncan K.E."/>
            <person name="Suflita J.M."/>
        </authorList>
    </citation>
    <scope>NUCLEOTIDE SEQUENCE [LARGE SCALE GENOMIC DNA]</scope>
    <source>
        <strain evidence="5 6">SPR</strain>
    </source>
</reference>
<dbReference type="OrthoDB" id="9757546at2"/>
<keyword evidence="1" id="KW-0479">Metal-binding</keyword>
<name>A0A0D2JC83_9BACT</name>
<evidence type="ECO:0000256" key="1">
    <source>
        <dbReference type="ARBA" id="ARBA00022723"/>
    </source>
</evidence>
<gene>
    <name evidence="5" type="ORF">X474_03050</name>
</gene>
<dbReference type="PATRIC" id="fig|1429043.3.peg.637"/>
<keyword evidence="2" id="KW-0560">Oxidoreductase</keyword>
<comment type="caution">
    <text evidence="5">The sequence shown here is derived from an EMBL/GenBank/DDBJ whole genome shotgun (WGS) entry which is preliminary data.</text>
</comment>
<dbReference type="PANTHER" id="PTHR11709">
    <property type="entry name" value="MULTI-COPPER OXIDASE"/>
    <property type="match status" value="1"/>
</dbReference>
<dbReference type="GO" id="GO:0005507">
    <property type="term" value="F:copper ion binding"/>
    <property type="evidence" value="ECO:0007669"/>
    <property type="project" value="InterPro"/>
</dbReference>
<dbReference type="Pfam" id="PF07732">
    <property type="entry name" value="Cu-oxidase_3"/>
    <property type="match status" value="1"/>
</dbReference>
<dbReference type="SUPFAM" id="SSF49503">
    <property type="entry name" value="Cupredoxins"/>
    <property type="match status" value="2"/>
</dbReference>
<dbReference type="RefSeq" id="WP_044346576.1">
    <property type="nucleotide sequence ID" value="NZ_AZAC01000002.1"/>
</dbReference>
<dbReference type="CDD" id="cd13848">
    <property type="entry name" value="CuRO_1_CopA"/>
    <property type="match status" value="1"/>
</dbReference>
<dbReference type="STRING" id="1429043.X474_03050"/>
<dbReference type="Proteomes" id="UP000032233">
    <property type="component" value="Unassembled WGS sequence"/>
</dbReference>
<sequence>MTINMKRVFCFFLTTLIIFNAVQALAKIKEYHLTITKESVNFTGRPAVAMTINHQIPGPVLRFTEGDLARIHVLNKTNTSTSIHWHGLLVPPGMDGVPYISFPPIMPGRSFTYEFPIRQSGTYWYHSHSGLQEQMGVYGAIAIDPVHPDPKSPSERVILLSDWTDEPPETVMHNLRRGSEWHPLQKGAGQSIFGALKAGKLGDYFARELGRMPAMDISDVAYDRFLANGKPVLNLEAKPGQTLRLRVVNGSATTFLCLILPQDP</sequence>
<dbReference type="InParanoid" id="A0A0D2JC83"/>